<keyword evidence="1" id="KW-1133">Transmembrane helix</keyword>
<evidence type="ECO:0000256" key="1">
    <source>
        <dbReference type="SAM" id="Phobius"/>
    </source>
</evidence>
<dbReference type="KEGG" id="hcv:FTV88_1382"/>
<evidence type="ECO:0000313" key="3">
    <source>
        <dbReference type="Proteomes" id="UP000366051"/>
    </source>
</evidence>
<reference evidence="3" key="1">
    <citation type="submission" date="2019-11" db="EMBL/GenBank/DDBJ databases">
        <title>Genome sequence of Heliorestis convoluta strain HH, an alkaliphilic and minimalistic phototrophic bacterium from a soda lake in Egypt.</title>
        <authorList>
            <person name="Dewey E.D."/>
            <person name="Stokes L.M."/>
            <person name="Burchell B.M."/>
            <person name="Shaffer K.N."/>
            <person name="Huntington A.M."/>
            <person name="Baker J.M."/>
            <person name="Nadendla S."/>
            <person name="Giglio M.G."/>
            <person name="Touchman J.W."/>
            <person name="Blankenship R.E."/>
            <person name="Madigan M.T."/>
            <person name="Sattley W.M."/>
        </authorList>
    </citation>
    <scope>NUCLEOTIDE SEQUENCE [LARGE SCALE GENOMIC DNA]</scope>
    <source>
        <strain evidence="3">HH</strain>
    </source>
</reference>
<dbReference type="Proteomes" id="UP000366051">
    <property type="component" value="Chromosome"/>
</dbReference>
<organism evidence="2 3">
    <name type="scientific">Heliorestis convoluta</name>
    <dbReference type="NCBI Taxonomy" id="356322"/>
    <lineage>
        <taxon>Bacteria</taxon>
        <taxon>Bacillati</taxon>
        <taxon>Bacillota</taxon>
        <taxon>Clostridia</taxon>
        <taxon>Eubacteriales</taxon>
        <taxon>Heliobacteriaceae</taxon>
        <taxon>Heliorestis</taxon>
    </lineage>
</organism>
<gene>
    <name evidence="2" type="ORF">FTV88_1382</name>
</gene>
<dbReference type="RefSeq" id="WP_153724886.1">
    <property type="nucleotide sequence ID" value="NZ_CP045875.1"/>
</dbReference>
<evidence type="ECO:0000313" key="2">
    <source>
        <dbReference type="EMBL" id="QGG47529.1"/>
    </source>
</evidence>
<keyword evidence="1" id="KW-0812">Transmembrane</keyword>
<sequence>MERWLGWPLERYLILFTSIAFLVMALQTTLFHYRQNFRHWAMWGPTIGLPLVAIVGFLLTWRDLTLFRWLFLILLVIEIASGLAGFYYHGKGISQRVGGWDINNVMVGPPPLLPLMVSGLSILGLLALLL</sequence>
<dbReference type="OrthoDB" id="109833at2"/>
<proteinExistence type="predicted"/>
<feature type="transmembrane region" description="Helical" evidence="1">
    <location>
        <begin position="40"/>
        <end position="59"/>
    </location>
</feature>
<dbReference type="AlphaFoldDB" id="A0A5Q2N152"/>
<feature type="transmembrane region" description="Helical" evidence="1">
    <location>
        <begin position="66"/>
        <end position="88"/>
    </location>
</feature>
<feature type="transmembrane region" description="Helical" evidence="1">
    <location>
        <begin position="12"/>
        <end position="34"/>
    </location>
</feature>
<dbReference type="EMBL" id="CP045875">
    <property type="protein sequence ID" value="QGG47529.1"/>
    <property type="molecule type" value="Genomic_DNA"/>
</dbReference>
<name>A0A5Q2N152_9FIRM</name>
<keyword evidence="1" id="KW-0472">Membrane</keyword>
<keyword evidence="3" id="KW-1185">Reference proteome</keyword>
<accession>A0A5Q2N152</accession>
<protein>
    <submittedName>
        <fullName evidence="2">Uncharacterized protein</fullName>
    </submittedName>
</protein>
<feature type="transmembrane region" description="Helical" evidence="1">
    <location>
        <begin position="108"/>
        <end position="129"/>
    </location>
</feature>